<evidence type="ECO:0000313" key="2">
    <source>
        <dbReference type="EMBL" id="PFH63163.1"/>
    </source>
</evidence>
<feature type="signal peptide" evidence="1">
    <location>
        <begin position="1"/>
        <end position="22"/>
    </location>
</feature>
<dbReference type="AlphaFoldDB" id="A0A2A9PS55"/>
<dbReference type="Proteomes" id="UP000037136">
    <property type="component" value="Unassembled WGS sequence"/>
</dbReference>
<gene>
    <name evidence="2" type="ORF">XA68_17272</name>
</gene>
<evidence type="ECO:0000256" key="1">
    <source>
        <dbReference type="SAM" id="SignalP"/>
    </source>
</evidence>
<organism evidence="2 3">
    <name type="scientific">Ophiocordyceps unilateralis</name>
    <name type="common">Zombie-ant fungus</name>
    <name type="synonym">Torrubia unilateralis</name>
    <dbReference type="NCBI Taxonomy" id="268505"/>
    <lineage>
        <taxon>Eukaryota</taxon>
        <taxon>Fungi</taxon>
        <taxon>Dikarya</taxon>
        <taxon>Ascomycota</taxon>
        <taxon>Pezizomycotina</taxon>
        <taxon>Sordariomycetes</taxon>
        <taxon>Hypocreomycetidae</taxon>
        <taxon>Hypocreales</taxon>
        <taxon>Ophiocordycipitaceae</taxon>
        <taxon>Ophiocordyceps</taxon>
    </lineage>
</organism>
<evidence type="ECO:0008006" key="4">
    <source>
        <dbReference type="Google" id="ProtNLM"/>
    </source>
</evidence>
<dbReference type="EMBL" id="LAZP02000007">
    <property type="protein sequence ID" value="PFH63163.1"/>
    <property type="molecule type" value="Genomic_DNA"/>
</dbReference>
<comment type="caution">
    <text evidence="2">The sequence shown here is derived from an EMBL/GenBank/DDBJ whole genome shotgun (WGS) entry which is preliminary data.</text>
</comment>
<name>A0A2A9PS55_OPHUN</name>
<protein>
    <recommendedName>
        <fullName evidence="4">Extracellular membrane protein CFEM domain-containing protein</fullName>
    </recommendedName>
</protein>
<feature type="chain" id="PRO_5012586353" description="Extracellular membrane protein CFEM domain-containing protein" evidence="1">
    <location>
        <begin position="23"/>
        <end position="77"/>
    </location>
</feature>
<sequence>MRWTVTAITVAVAGFMSTAVSAADKARPCIRETSICWVDEECCPGLACVVTQELRIGLAHTARCVSRKIGFPDEVGS</sequence>
<reference evidence="2 3" key="1">
    <citation type="journal article" date="2015" name="BMC Genomics">
        <title>Gene expression during zombie ant biting behavior reflects the complexity underlying fungal parasitic behavioral manipulation.</title>
        <authorList>
            <person name="de Bekker C."/>
            <person name="Ohm R.A."/>
            <person name="Loreto R.G."/>
            <person name="Sebastian A."/>
            <person name="Albert I."/>
            <person name="Merrow M."/>
            <person name="Brachmann A."/>
            <person name="Hughes D.P."/>
        </authorList>
    </citation>
    <scope>NUCLEOTIDE SEQUENCE [LARGE SCALE GENOMIC DNA]</scope>
    <source>
        <strain evidence="2 3">SC16a</strain>
    </source>
</reference>
<keyword evidence="3" id="KW-1185">Reference proteome</keyword>
<proteinExistence type="predicted"/>
<accession>A0A2A9PS55</accession>
<reference evidence="2 3" key="2">
    <citation type="journal article" date="2017" name="Sci. Rep.">
        <title>Ant-infecting Ophiocordyceps genomes reveal a high diversity of potential behavioral manipulation genes and a possible major role for enterotoxins.</title>
        <authorList>
            <person name="de Bekker C."/>
            <person name="Ohm R.A."/>
            <person name="Evans H.C."/>
            <person name="Brachmann A."/>
            <person name="Hughes D.P."/>
        </authorList>
    </citation>
    <scope>NUCLEOTIDE SEQUENCE [LARGE SCALE GENOMIC DNA]</scope>
    <source>
        <strain evidence="2 3">SC16a</strain>
    </source>
</reference>
<evidence type="ECO:0000313" key="3">
    <source>
        <dbReference type="Proteomes" id="UP000037136"/>
    </source>
</evidence>
<keyword evidence="1" id="KW-0732">Signal</keyword>